<dbReference type="PROSITE" id="PS51294">
    <property type="entry name" value="HTH_MYB"/>
    <property type="match status" value="2"/>
</dbReference>
<evidence type="ECO:0000313" key="10">
    <source>
        <dbReference type="EMBL" id="EOY13972.1"/>
    </source>
</evidence>
<evidence type="ECO:0000256" key="5">
    <source>
        <dbReference type="ARBA" id="ARBA00023163"/>
    </source>
</evidence>
<feature type="compositionally biased region" description="Basic and acidic residues" evidence="7">
    <location>
        <begin position="189"/>
        <end position="205"/>
    </location>
</feature>
<evidence type="ECO:0000313" key="11">
    <source>
        <dbReference type="Proteomes" id="UP000026915"/>
    </source>
</evidence>
<evidence type="ECO:0000256" key="7">
    <source>
        <dbReference type="SAM" id="MobiDB-lite"/>
    </source>
</evidence>
<dbReference type="eggNOG" id="KOG0048">
    <property type="taxonomic scope" value="Eukaryota"/>
</dbReference>
<gene>
    <name evidence="10" type="ORF">TCM_032927</name>
</gene>
<feature type="domain" description="HTH myb-type" evidence="9">
    <location>
        <begin position="64"/>
        <end position="118"/>
    </location>
</feature>
<dbReference type="InterPro" id="IPR001005">
    <property type="entry name" value="SANT/Myb"/>
</dbReference>
<dbReference type="SMART" id="SM00717">
    <property type="entry name" value="SANT"/>
    <property type="match status" value="2"/>
</dbReference>
<dbReference type="SUPFAM" id="SSF46689">
    <property type="entry name" value="Homeodomain-like"/>
    <property type="match status" value="1"/>
</dbReference>
<dbReference type="InterPro" id="IPR017930">
    <property type="entry name" value="Myb_dom"/>
</dbReference>
<keyword evidence="11" id="KW-1185">Reference proteome</keyword>
<name>A0A061FB53_THECC</name>
<dbReference type="Gramene" id="EOY13972">
    <property type="protein sequence ID" value="EOY13972"/>
    <property type="gene ID" value="TCM_032927"/>
</dbReference>
<keyword evidence="5" id="KW-0804">Transcription</keyword>
<dbReference type="PANTHER" id="PTHR10641">
    <property type="entry name" value="MYB FAMILY TRANSCRIPTION FACTOR"/>
    <property type="match status" value="1"/>
</dbReference>
<dbReference type="PANTHER" id="PTHR10641:SF1103">
    <property type="entry name" value="TRANSCRIPTION FACTOR MYB72"/>
    <property type="match status" value="1"/>
</dbReference>
<feature type="domain" description="Myb-like" evidence="8">
    <location>
        <begin position="11"/>
        <end position="63"/>
    </location>
</feature>
<organism evidence="10 11">
    <name type="scientific">Theobroma cacao</name>
    <name type="common">Cacao</name>
    <name type="synonym">Cocoa</name>
    <dbReference type="NCBI Taxonomy" id="3641"/>
    <lineage>
        <taxon>Eukaryota</taxon>
        <taxon>Viridiplantae</taxon>
        <taxon>Streptophyta</taxon>
        <taxon>Embryophyta</taxon>
        <taxon>Tracheophyta</taxon>
        <taxon>Spermatophyta</taxon>
        <taxon>Magnoliopsida</taxon>
        <taxon>eudicotyledons</taxon>
        <taxon>Gunneridae</taxon>
        <taxon>Pentapetalae</taxon>
        <taxon>rosids</taxon>
        <taxon>malvids</taxon>
        <taxon>Malvales</taxon>
        <taxon>Malvaceae</taxon>
        <taxon>Byttnerioideae</taxon>
        <taxon>Theobroma</taxon>
    </lineage>
</organism>
<dbReference type="InParanoid" id="A0A061FB53"/>
<evidence type="ECO:0000256" key="1">
    <source>
        <dbReference type="ARBA" id="ARBA00004123"/>
    </source>
</evidence>
<evidence type="ECO:0000256" key="6">
    <source>
        <dbReference type="ARBA" id="ARBA00023242"/>
    </source>
</evidence>
<dbReference type="OMA" id="GQHENEK"/>
<sequence>MGKGRAPCCDKNQVKRGPWSPAEDLRLITFIQKHGHENWRALPKQAGLLRCGKSCRLRWINYLRPDVKRGNFTREEEDTIIRLHEGLGNKWSKIASHLPGRTDNEIKNVWNTHLKRRLASKNGNILQTDESKESSMTSSSSCSSITFVSSSSGKRNLEIDIEHQWDEGSVNKKPREAFAMSVSDKAQDFKTELSNHSSPFEEPKELSSSSISSYNSNITNSSQIDVSNPENQAGSLFNFAGLYDANNASEEVNKPEILDTAFDIPLESDLDFWDMLDNLGSFQSDGIQLHEMEGNQSSNFGEGYIKEAVNKKWLHDLENELGLEVTRDENQNDLSNNAAEPLVPEMYDMLLKPEADMGMGHYHAWSSSQHSPAI</sequence>
<keyword evidence="2" id="KW-0677">Repeat</keyword>
<feature type="compositionally biased region" description="Low complexity" evidence="7">
    <location>
        <begin position="134"/>
        <end position="148"/>
    </location>
</feature>
<dbReference type="GO" id="GO:0005634">
    <property type="term" value="C:nucleus"/>
    <property type="evidence" value="ECO:0007669"/>
    <property type="project" value="UniProtKB-SubCell"/>
</dbReference>
<comment type="subcellular location">
    <subcellularLocation>
        <location evidence="1">Nucleus</location>
    </subcellularLocation>
</comment>
<dbReference type="GO" id="GO:0003677">
    <property type="term" value="F:DNA binding"/>
    <property type="evidence" value="ECO:0007669"/>
    <property type="project" value="UniProtKB-KW"/>
</dbReference>
<evidence type="ECO:0000259" key="9">
    <source>
        <dbReference type="PROSITE" id="PS51294"/>
    </source>
</evidence>
<protein>
    <submittedName>
        <fullName evidence="10">Myb domain protein 58 isoform 1</fullName>
    </submittedName>
</protein>
<keyword evidence="4" id="KW-0238">DNA-binding</keyword>
<reference evidence="10 11" key="1">
    <citation type="journal article" date="2013" name="Genome Biol.">
        <title>The genome sequence of the most widely cultivated cacao type and its use to identify candidate genes regulating pod color.</title>
        <authorList>
            <person name="Motamayor J.C."/>
            <person name="Mockaitis K."/>
            <person name="Schmutz J."/>
            <person name="Haiminen N."/>
            <person name="Iii D.L."/>
            <person name="Cornejo O."/>
            <person name="Findley S.D."/>
            <person name="Zheng P."/>
            <person name="Utro F."/>
            <person name="Royaert S."/>
            <person name="Saski C."/>
            <person name="Jenkins J."/>
            <person name="Podicheti R."/>
            <person name="Zhao M."/>
            <person name="Scheffler B.E."/>
            <person name="Stack J.C."/>
            <person name="Feltus F.A."/>
            <person name="Mustiga G.M."/>
            <person name="Amores F."/>
            <person name="Phillips W."/>
            <person name="Marelli J.P."/>
            <person name="May G.D."/>
            <person name="Shapiro H."/>
            <person name="Ma J."/>
            <person name="Bustamante C.D."/>
            <person name="Schnell R.J."/>
            <person name="Main D."/>
            <person name="Gilbert D."/>
            <person name="Parida L."/>
            <person name="Kuhn D.N."/>
        </authorList>
    </citation>
    <scope>NUCLEOTIDE SEQUENCE [LARGE SCALE GENOMIC DNA]</scope>
    <source>
        <strain evidence="11">cv. Matina 1-6</strain>
    </source>
</reference>
<dbReference type="STRING" id="3641.A0A061FB53"/>
<feature type="domain" description="HTH myb-type" evidence="9">
    <location>
        <begin position="11"/>
        <end position="63"/>
    </location>
</feature>
<dbReference type="Gene3D" id="1.10.10.60">
    <property type="entry name" value="Homeodomain-like"/>
    <property type="match status" value="2"/>
</dbReference>
<dbReference type="FunFam" id="1.10.10.60:FF:000015">
    <property type="entry name" value="Transcription factor RAX3"/>
    <property type="match status" value="1"/>
</dbReference>
<dbReference type="HOGENOM" id="CLU_028567_6_0_1"/>
<feature type="region of interest" description="Disordered" evidence="7">
    <location>
        <begin position="189"/>
        <end position="213"/>
    </location>
</feature>
<accession>A0A061FB53</accession>
<dbReference type="InterPro" id="IPR009057">
    <property type="entry name" value="Homeodomain-like_sf"/>
</dbReference>
<keyword evidence="3" id="KW-0805">Transcription regulation</keyword>
<evidence type="ECO:0000256" key="3">
    <source>
        <dbReference type="ARBA" id="ARBA00023015"/>
    </source>
</evidence>
<dbReference type="PROSITE" id="PS50090">
    <property type="entry name" value="MYB_LIKE"/>
    <property type="match status" value="2"/>
</dbReference>
<dbReference type="Proteomes" id="UP000026915">
    <property type="component" value="Chromosome 7"/>
</dbReference>
<proteinExistence type="predicted"/>
<dbReference type="CDD" id="cd00167">
    <property type="entry name" value="SANT"/>
    <property type="match status" value="2"/>
</dbReference>
<dbReference type="Pfam" id="PF00249">
    <property type="entry name" value="Myb_DNA-binding"/>
    <property type="match status" value="2"/>
</dbReference>
<dbReference type="EMBL" id="CM001885">
    <property type="protein sequence ID" value="EOY13972.1"/>
    <property type="molecule type" value="Genomic_DNA"/>
</dbReference>
<feature type="domain" description="Myb-like" evidence="8">
    <location>
        <begin position="64"/>
        <end position="114"/>
    </location>
</feature>
<evidence type="ECO:0000256" key="4">
    <source>
        <dbReference type="ARBA" id="ARBA00023125"/>
    </source>
</evidence>
<keyword evidence="6" id="KW-0539">Nucleus</keyword>
<dbReference type="AlphaFoldDB" id="A0A061FB53"/>
<dbReference type="InterPro" id="IPR015495">
    <property type="entry name" value="Myb_TF_plants"/>
</dbReference>
<evidence type="ECO:0000259" key="8">
    <source>
        <dbReference type="PROSITE" id="PS50090"/>
    </source>
</evidence>
<evidence type="ECO:0000256" key="2">
    <source>
        <dbReference type="ARBA" id="ARBA00022737"/>
    </source>
</evidence>
<dbReference type="FunCoup" id="A0A061FB53">
    <property type="interactions" value="28"/>
</dbReference>
<feature type="region of interest" description="Disordered" evidence="7">
    <location>
        <begin position="121"/>
        <end position="148"/>
    </location>
</feature>